<evidence type="ECO:0000259" key="6">
    <source>
        <dbReference type="PROSITE" id="PS51656"/>
    </source>
</evidence>
<keyword evidence="3" id="KW-0408">Iron</keyword>
<comment type="caution">
    <text evidence="7">The sequence shown here is derived from an EMBL/GenBank/DDBJ whole genome shotgun (WGS) entry which is preliminary data.</text>
</comment>
<dbReference type="InterPro" id="IPR004108">
    <property type="entry name" value="Fe_hydrogenase_lsu_C"/>
</dbReference>
<dbReference type="Pfam" id="PF02906">
    <property type="entry name" value="Fe_hyd_lg_C"/>
    <property type="match status" value="1"/>
</dbReference>
<dbReference type="PROSITE" id="PS51656">
    <property type="entry name" value="4FE4S"/>
    <property type="match status" value="1"/>
</dbReference>
<proteinExistence type="predicted"/>
<evidence type="ECO:0000259" key="5">
    <source>
        <dbReference type="PROSITE" id="PS51379"/>
    </source>
</evidence>
<dbReference type="SUPFAM" id="SSF54862">
    <property type="entry name" value="4Fe-4S ferredoxins"/>
    <property type="match status" value="1"/>
</dbReference>
<feature type="domain" description="4Fe-4S ferredoxin-type" evidence="5">
    <location>
        <begin position="8"/>
        <end position="36"/>
    </location>
</feature>
<dbReference type="Pfam" id="PF04060">
    <property type="entry name" value="FeS"/>
    <property type="match status" value="1"/>
</dbReference>
<evidence type="ECO:0000256" key="1">
    <source>
        <dbReference type="ARBA" id="ARBA00022485"/>
    </source>
</evidence>
<dbReference type="Pfam" id="PF13237">
    <property type="entry name" value="Fer4_10"/>
    <property type="match status" value="1"/>
</dbReference>
<dbReference type="SUPFAM" id="SSF53920">
    <property type="entry name" value="Fe-only hydrogenase"/>
    <property type="match status" value="1"/>
</dbReference>
<evidence type="ECO:0000256" key="2">
    <source>
        <dbReference type="ARBA" id="ARBA00022723"/>
    </source>
</evidence>
<reference evidence="7" key="1">
    <citation type="submission" date="2019-08" db="EMBL/GenBank/DDBJ databases">
        <authorList>
            <person name="Kucharzyk K."/>
            <person name="Murdoch R.W."/>
            <person name="Higgins S."/>
            <person name="Loffler F."/>
        </authorList>
    </citation>
    <scope>NUCLEOTIDE SEQUENCE</scope>
</reference>
<protein>
    <submittedName>
        <fullName evidence="7">Electron transport complex subunit RsxB</fullName>
    </submittedName>
</protein>
<gene>
    <name evidence="7" type="primary">rsxB_34</name>
    <name evidence="7" type="ORF">SDC9_33059</name>
</gene>
<dbReference type="InterPro" id="IPR017896">
    <property type="entry name" value="4Fe4S_Fe-S-bd"/>
</dbReference>
<dbReference type="GO" id="GO:0046872">
    <property type="term" value="F:metal ion binding"/>
    <property type="evidence" value="ECO:0007669"/>
    <property type="project" value="UniProtKB-KW"/>
</dbReference>
<feature type="domain" description="4Fe-4S" evidence="6">
    <location>
        <begin position="366"/>
        <end position="429"/>
    </location>
</feature>
<organism evidence="7">
    <name type="scientific">bioreactor metagenome</name>
    <dbReference type="NCBI Taxonomy" id="1076179"/>
    <lineage>
        <taxon>unclassified sequences</taxon>
        <taxon>metagenomes</taxon>
        <taxon>ecological metagenomes</taxon>
    </lineage>
</organism>
<dbReference type="PANTHER" id="PTHR43560:SF1">
    <property type="entry name" value="ION-TRANSLOCATING OXIDOREDUCTASE COMPLEX SUBUNIT B"/>
    <property type="match status" value="1"/>
</dbReference>
<dbReference type="InterPro" id="IPR050395">
    <property type="entry name" value="4Fe4S_Ferredoxin_RnfB"/>
</dbReference>
<evidence type="ECO:0000256" key="3">
    <source>
        <dbReference type="ARBA" id="ARBA00023004"/>
    </source>
</evidence>
<sequence length="442" mass="49887">MSSTTYNRALEILNDVCIGCSHCMKVCPTEALRVTGGKAKIHIDWCIDCGECYRICPNRAIRVMDDDFKQIFSYKRRLLLVPSVFFAQFDDAIPRERIFEIIGELGFTEVCAVEQSVDTLLEEEQEYVRNAEKPVISSFCPAVIRLIQVRFPSLVDKIMTLLPPLEITAQYYKRKHEKEGGNPEDLGIFYLTPCIGKIAAVKSPVGGYTSPITGVINMDYFFNKVFLAYKQRIPITTTVKVNSEISSKGILYPTTGGEAAHIEGRTLAIDGMANVIDFLELLENEEIEDVDFLELRACDESCAGGILSHRNRFLAAETMRKYAAQTPEIHKLVDEYKKYTSAVIHMEQIEPRSMVKYDWDIEVALQKMEKARELKDLFPGIDCGACGAPSCEALAEDIAKGQGEINSCIFLRTIYEKRGELGLDEAVKIMERIWGDARFDKE</sequence>
<dbReference type="GO" id="GO:0051539">
    <property type="term" value="F:4 iron, 4 sulfur cluster binding"/>
    <property type="evidence" value="ECO:0007669"/>
    <property type="project" value="UniProtKB-KW"/>
</dbReference>
<dbReference type="EMBL" id="VSSQ01000232">
    <property type="protein sequence ID" value="MPL87067.1"/>
    <property type="molecule type" value="Genomic_DNA"/>
</dbReference>
<accession>A0A644V789</accession>
<keyword evidence="4" id="KW-0411">Iron-sulfur</keyword>
<evidence type="ECO:0000313" key="7">
    <source>
        <dbReference type="EMBL" id="MPL87067.1"/>
    </source>
</evidence>
<dbReference type="Gene3D" id="1.10.15.40">
    <property type="entry name" value="Electron transport complex subunit B, putative Fe-S cluster"/>
    <property type="match status" value="1"/>
</dbReference>
<dbReference type="PROSITE" id="PS00198">
    <property type="entry name" value="4FE4S_FER_1"/>
    <property type="match status" value="1"/>
</dbReference>
<dbReference type="PANTHER" id="PTHR43560">
    <property type="entry name" value="ION-TRANSLOCATING OXIDOREDUCTASE COMPLEX SUBUNIT B"/>
    <property type="match status" value="1"/>
</dbReference>
<dbReference type="InterPro" id="IPR007202">
    <property type="entry name" value="4Fe-4S_dom"/>
</dbReference>
<evidence type="ECO:0000256" key="4">
    <source>
        <dbReference type="ARBA" id="ARBA00023014"/>
    </source>
</evidence>
<dbReference type="Gene3D" id="3.40.950.10">
    <property type="entry name" value="Fe-only Hydrogenase (Larger Subunit), Chain L, domain 3"/>
    <property type="match status" value="1"/>
</dbReference>
<keyword evidence="1" id="KW-0004">4Fe-4S</keyword>
<keyword evidence="2" id="KW-0479">Metal-binding</keyword>
<dbReference type="Gene3D" id="3.30.70.20">
    <property type="match status" value="1"/>
</dbReference>
<feature type="domain" description="4Fe-4S ferredoxin-type" evidence="5">
    <location>
        <begin position="37"/>
        <end position="66"/>
    </location>
</feature>
<dbReference type="InterPro" id="IPR009016">
    <property type="entry name" value="Fe_hydrogenase"/>
</dbReference>
<name>A0A644V789_9ZZZZ</name>
<dbReference type="InterPro" id="IPR017900">
    <property type="entry name" value="4Fe4S_Fe_S_CS"/>
</dbReference>
<dbReference type="PROSITE" id="PS51379">
    <property type="entry name" value="4FE4S_FER_2"/>
    <property type="match status" value="2"/>
</dbReference>
<dbReference type="AlphaFoldDB" id="A0A644V789"/>